<dbReference type="Proteomes" id="UP000195402">
    <property type="component" value="Unassembled WGS sequence"/>
</dbReference>
<keyword evidence="5" id="KW-1185">Reference proteome</keyword>
<dbReference type="EC" id="2.5.1.-" evidence="2"/>
<dbReference type="GO" id="GO:0016094">
    <property type="term" value="P:polyprenol biosynthetic process"/>
    <property type="evidence" value="ECO:0007669"/>
    <property type="project" value="TreeGrafter"/>
</dbReference>
<dbReference type="OMA" id="LERHMYM"/>
<dbReference type="AlphaFoldDB" id="A0A200RA15"/>
<keyword evidence="1 2" id="KW-0808">Transferase</keyword>
<dbReference type="InterPro" id="IPR036424">
    <property type="entry name" value="UPP_synth-like_sf"/>
</dbReference>
<dbReference type="Gene3D" id="3.40.1180.10">
    <property type="entry name" value="Decaprenyl diphosphate synthase-like"/>
    <property type="match status" value="1"/>
</dbReference>
<protein>
    <recommendedName>
        <fullName evidence="2">Alkyl transferase</fullName>
        <ecNumber evidence="2">2.5.1.-</ecNumber>
    </recommendedName>
</protein>
<dbReference type="OrthoDB" id="4173905at2759"/>
<comment type="caution">
    <text evidence="4">The sequence shown here is derived from an EMBL/GenBank/DDBJ whole genome shotgun (WGS) entry which is preliminary data.</text>
</comment>
<name>A0A200RA15_MACCD</name>
<gene>
    <name evidence="4" type="ORF">BVC80_9051g72</name>
</gene>
<dbReference type="InParanoid" id="A0A200RA15"/>
<evidence type="ECO:0000313" key="4">
    <source>
        <dbReference type="EMBL" id="OVA19569.1"/>
    </source>
</evidence>
<evidence type="ECO:0000256" key="3">
    <source>
        <dbReference type="SAM" id="MobiDB-lite"/>
    </source>
</evidence>
<dbReference type="PROSITE" id="PS01066">
    <property type="entry name" value="UPP_SYNTHASE"/>
    <property type="match status" value="1"/>
</dbReference>
<dbReference type="EMBL" id="MVGT01000185">
    <property type="protein sequence ID" value="OVA19569.1"/>
    <property type="molecule type" value="Genomic_DNA"/>
</dbReference>
<proteinExistence type="inferred from homology"/>
<accession>A0A200RA15</accession>
<dbReference type="CDD" id="cd00475">
    <property type="entry name" value="Cis_IPPS"/>
    <property type="match status" value="1"/>
</dbReference>
<evidence type="ECO:0000313" key="5">
    <source>
        <dbReference type="Proteomes" id="UP000195402"/>
    </source>
</evidence>
<organism evidence="4 5">
    <name type="scientific">Macleaya cordata</name>
    <name type="common">Five-seeded plume-poppy</name>
    <name type="synonym">Bocconia cordata</name>
    <dbReference type="NCBI Taxonomy" id="56857"/>
    <lineage>
        <taxon>Eukaryota</taxon>
        <taxon>Viridiplantae</taxon>
        <taxon>Streptophyta</taxon>
        <taxon>Embryophyta</taxon>
        <taxon>Tracheophyta</taxon>
        <taxon>Spermatophyta</taxon>
        <taxon>Magnoliopsida</taxon>
        <taxon>Ranunculales</taxon>
        <taxon>Papaveraceae</taxon>
        <taxon>Papaveroideae</taxon>
        <taxon>Macleaya</taxon>
    </lineage>
</organism>
<dbReference type="InterPro" id="IPR001441">
    <property type="entry name" value="UPP_synth-like"/>
</dbReference>
<dbReference type="STRING" id="56857.A0A200RA15"/>
<evidence type="ECO:0000256" key="1">
    <source>
        <dbReference type="ARBA" id="ARBA00022679"/>
    </source>
</evidence>
<dbReference type="NCBIfam" id="TIGR00055">
    <property type="entry name" value="uppS"/>
    <property type="match status" value="1"/>
</dbReference>
<sequence>MQALDTIGTKFLGKLGYLFRKCIFSVVSVGPIPTHIAFIMDGNRRYARKHNLKEGSGHRVGFLALTTMLKYCSELGVKYVTAYAFSVDNFKRQPEEVQYVMDLMQEIIELLKEESMVSKFGFRLHFVGNLKLLKESTRAAVEKAMAATANNNNIMLLICVPYSSTDEIVNAVQESYNEKRRKVQEQDSSGSGGDMIEVDSDENDQEFAIKLSDLERHMYMSVCPEPDILVRSSGANRLSNFLLWQTTNCYLYSPAVLWPEISLWHLVWVILNFQRVQPNLEKMLYNENEKLVKYENKNTKLRVFFRNPPLLVEYSTV</sequence>
<dbReference type="Pfam" id="PF01255">
    <property type="entry name" value="Prenyltransf"/>
    <property type="match status" value="1"/>
</dbReference>
<dbReference type="HAMAP" id="MF_01139">
    <property type="entry name" value="ISPT"/>
    <property type="match status" value="1"/>
</dbReference>
<comment type="similarity">
    <text evidence="2">Belongs to the UPP synthase family.</text>
</comment>
<dbReference type="PANTHER" id="PTHR10291:SF18">
    <property type="entry name" value="DEHYDRODOLICHYL DIPHOSPHATE SYNTHASE CPT3"/>
    <property type="match status" value="1"/>
</dbReference>
<dbReference type="InterPro" id="IPR018520">
    <property type="entry name" value="UPP_synth-like_CS"/>
</dbReference>
<dbReference type="FunCoup" id="A0A200RA15">
    <property type="interactions" value="3016"/>
</dbReference>
<dbReference type="SUPFAM" id="SSF64005">
    <property type="entry name" value="Undecaprenyl diphosphate synthase"/>
    <property type="match status" value="1"/>
</dbReference>
<dbReference type="GO" id="GO:0045547">
    <property type="term" value="F:ditrans,polycis-polyprenyl diphosphate synthase [(2E,6E)-farnesyl diphosphate specific] activity"/>
    <property type="evidence" value="ECO:0007669"/>
    <property type="project" value="TreeGrafter"/>
</dbReference>
<dbReference type="PANTHER" id="PTHR10291">
    <property type="entry name" value="DEHYDRODOLICHYL DIPHOSPHATE SYNTHASE FAMILY MEMBER"/>
    <property type="match status" value="1"/>
</dbReference>
<evidence type="ECO:0000256" key="2">
    <source>
        <dbReference type="RuleBase" id="RU363018"/>
    </source>
</evidence>
<feature type="region of interest" description="Disordered" evidence="3">
    <location>
        <begin position="179"/>
        <end position="198"/>
    </location>
</feature>
<dbReference type="GO" id="GO:0005783">
    <property type="term" value="C:endoplasmic reticulum"/>
    <property type="evidence" value="ECO:0007669"/>
    <property type="project" value="TreeGrafter"/>
</dbReference>
<reference evidence="4 5" key="1">
    <citation type="journal article" date="2017" name="Mol. Plant">
        <title>The Genome of Medicinal Plant Macleaya cordata Provides New Insights into Benzylisoquinoline Alkaloids Metabolism.</title>
        <authorList>
            <person name="Liu X."/>
            <person name="Liu Y."/>
            <person name="Huang P."/>
            <person name="Ma Y."/>
            <person name="Qing Z."/>
            <person name="Tang Q."/>
            <person name="Cao H."/>
            <person name="Cheng P."/>
            <person name="Zheng Y."/>
            <person name="Yuan Z."/>
            <person name="Zhou Y."/>
            <person name="Liu J."/>
            <person name="Tang Z."/>
            <person name="Zhuo Y."/>
            <person name="Zhang Y."/>
            <person name="Yu L."/>
            <person name="Huang J."/>
            <person name="Yang P."/>
            <person name="Peng Q."/>
            <person name="Zhang J."/>
            <person name="Jiang W."/>
            <person name="Zhang Z."/>
            <person name="Lin K."/>
            <person name="Ro D.K."/>
            <person name="Chen X."/>
            <person name="Xiong X."/>
            <person name="Shang Y."/>
            <person name="Huang S."/>
            <person name="Zeng J."/>
        </authorList>
    </citation>
    <scope>NUCLEOTIDE SEQUENCE [LARGE SCALE GENOMIC DNA]</scope>
    <source>
        <strain evidence="5">cv. BLH2017</strain>
        <tissue evidence="4">Root</tissue>
    </source>
</reference>